<evidence type="ECO:0000313" key="9">
    <source>
        <dbReference type="Proteomes" id="UP001198571"/>
    </source>
</evidence>
<comment type="caution">
    <text evidence="8">The sequence shown here is derived from an EMBL/GenBank/DDBJ whole genome shotgun (WGS) entry which is preliminary data.</text>
</comment>
<evidence type="ECO:0000259" key="7">
    <source>
        <dbReference type="PROSITE" id="PS51387"/>
    </source>
</evidence>
<dbReference type="InterPro" id="IPR005107">
    <property type="entry name" value="CO_DH_flav_C"/>
</dbReference>
<dbReference type="Proteomes" id="UP001198571">
    <property type="component" value="Unassembled WGS sequence"/>
</dbReference>
<dbReference type="InterPro" id="IPR016166">
    <property type="entry name" value="FAD-bd_PCMH"/>
</dbReference>
<evidence type="ECO:0000256" key="5">
    <source>
        <dbReference type="ARBA" id="ARBA00023004"/>
    </source>
</evidence>
<dbReference type="PANTHER" id="PTHR45444:SF3">
    <property type="entry name" value="XANTHINE DEHYDROGENASE"/>
    <property type="match status" value="1"/>
</dbReference>
<dbReference type="Pfam" id="PF01799">
    <property type="entry name" value="Fer2_2"/>
    <property type="match status" value="1"/>
</dbReference>
<evidence type="ECO:0000256" key="3">
    <source>
        <dbReference type="ARBA" id="ARBA00022827"/>
    </source>
</evidence>
<dbReference type="NCBIfam" id="TIGR02963">
    <property type="entry name" value="xanthine_xdhA"/>
    <property type="match status" value="1"/>
</dbReference>
<proteinExistence type="predicted"/>
<dbReference type="SUPFAM" id="SSF55447">
    <property type="entry name" value="CO dehydrogenase flavoprotein C-terminal domain-like"/>
    <property type="match status" value="1"/>
</dbReference>
<dbReference type="InterPro" id="IPR012675">
    <property type="entry name" value="Beta-grasp_dom_sf"/>
</dbReference>
<reference evidence="8 9" key="1">
    <citation type="submission" date="2020-07" db="EMBL/GenBank/DDBJ databases">
        <title>Pseudogemmobacter sp. nov., isolated from poultry manure in Taiwan.</title>
        <authorList>
            <person name="Lin S.-Y."/>
            <person name="Tang Y.-S."/>
            <person name="Young C.-C."/>
        </authorList>
    </citation>
    <scope>NUCLEOTIDE SEQUENCE [LARGE SCALE GENOMIC DNA]</scope>
    <source>
        <strain evidence="8 9">CC-YST710</strain>
    </source>
</reference>
<keyword evidence="5" id="KW-0408">Iron</keyword>
<dbReference type="InterPro" id="IPR002888">
    <property type="entry name" value="2Fe-2S-bd"/>
</dbReference>
<dbReference type="Pfam" id="PF00111">
    <property type="entry name" value="Fer2"/>
    <property type="match status" value="1"/>
</dbReference>
<dbReference type="CDD" id="cd00207">
    <property type="entry name" value="fer2"/>
    <property type="match status" value="1"/>
</dbReference>
<dbReference type="InterPro" id="IPR012175">
    <property type="entry name" value="Xanth_DH_ssu_bac"/>
</dbReference>
<feature type="domain" description="2Fe-2S ferredoxin-type" evidence="6">
    <location>
        <begin position="2"/>
        <end position="83"/>
    </location>
</feature>
<dbReference type="InterPro" id="IPR006058">
    <property type="entry name" value="2Fe2S_fd_BS"/>
</dbReference>
<evidence type="ECO:0000256" key="2">
    <source>
        <dbReference type="ARBA" id="ARBA00022723"/>
    </source>
</evidence>
<dbReference type="SMART" id="SM01092">
    <property type="entry name" value="CO_deh_flav_C"/>
    <property type="match status" value="1"/>
</dbReference>
<dbReference type="InterPro" id="IPR016169">
    <property type="entry name" value="FAD-bd_PCMH_sub2"/>
</dbReference>
<dbReference type="InterPro" id="IPR016167">
    <property type="entry name" value="FAD-bd_PCMH_sub1"/>
</dbReference>
<name>A0ABS8CKM4_9RHOB</name>
<evidence type="ECO:0000259" key="6">
    <source>
        <dbReference type="PROSITE" id="PS51085"/>
    </source>
</evidence>
<dbReference type="InterPro" id="IPR016208">
    <property type="entry name" value="Ald_Oxase/xanthine_DH-like"/>
</dbReference>
<keyword evidence="3" id="KW-0274">FAD</keyword>
<dbReference type="SUPFAM" id="SSF56176">
    <property type="entry name" value="FAD-binding/transporter-associated domain-like"/>
    <property type="match status" value="1"/>
</dbReference>
<keyword evidence="4 8" id="KW-0560">Oxidoreductase</keyword>
<dbReference type="Gene3D" id="3.10.20.30">
    <property type="match status" value="1"/>
</dbReference>
<dbReference type="PANTHER" id="PTHR45444">
    <property type="entry name" value="XANTHINE DEHYDROGENASE"/>
    <property type="match status" value="1"/>
</dbReference>
<accession>A0ABS8CKM4</accession>
<dbReference type="InterPro" id="IPR036683">
    <property type="entry name" value="CO_DH_flav_C_dom_sf"/>
</dbReference>
<protein>
    <submittedName>
        <fullName evidence="8">Xanthine dehydrogenase small subunit</fullName>
        <ecNumber evidence="8">1.17.1.4</ecNumber>
    </submittedName>
</protein>
<dbReference type="Pfam" id="PF00941">
    <property type="entry name" value="FAD_binding_5"/>
    <property type="match status" value="1"/>
</dbReference>
<dbReference type="Gene3D" id="1.10.150.120">
    <property type="entry name" value="[2Fe-2S]-binding domain"/>
    <property type="match status" value="1"/>
</dbReference>
<dbReference type="EMBL" id="JACDXX010000006">
    <property type="protein sequence ID" value="MCB5409939.1"/>
    <property type="molecule type" value="Genomic_DNA"/>
</dbReference>
<dbReference type="InterPro" id="IPR036010">
    <property type="entry name" value="2Fe-2S_ferredoxin-like_sf"/>
</dbReference>
<dbReference type="EC" id="1.17.1.4" evidence="8"/>
<dbReference type="InterPro" id="IPR036884">
    <property type="entry name" value="2Fe-2S-bd_dom_sf"/>
</dbReference>
<keyword evidence="2" id="KW-0479">Metal-binding</keyword>
<keyword evidence="1" id="KW-0285">Flavoprotein</keyword>
<dbReference type="Pfam" id="PF03450">
    <property type="entry name" value="CO_deh_flav_C"/>
    <property type="match status" value="1"/>
</dbReference>
<dbReference type="PROSITE" id="PS00197">
    <property type="entry name" value="2FE2S_FER_1"/>
    <property type="match status" value="1"/>
</dbReference>
<dbReference type="Gene3D" id="3.30.390.50">
    <property type="entry name" value="CO dehydrogenase flavoprotein, C-terminal domain"/>
    <property type="match status" value="1"/>
</dbReference>
<dbReference type="SUPFAM" id="SSF47741">
    <property type="entry name" value="CO dehydrogenase ISP C-domain like"/>
    <property type="match status" value="1"/>
</dbReference>
<dbReference type="Gene3D" id="3.30.465.10">
    <property type="match status" value="1"/>
</dbReference>
<dbReference type="RefSeq" id="WP_226934848.1">
    <property type="nucleotide sequence ID" value="NZ_JACDXX010000006.1"/>
</dbReference>
<evidence type="ECO:0000256" key="1">
    <source>
        <dbReference type="ARBA" id="ARBA00022630"/>
    </source>
</evidence>
<dbReference type="InterPro" id="IPR002346">
    <property type="entry name" value="Mopterin_DH_FAD-bd"/>
</dbReference>
<feature type="domain" description="FAD-binding PCMH-type" evidence="7">
    <location>
        <begin position="179"/>
        <end position="352"/>
    </location>
</feature>
<dbReference type="Gene3D" id="3.30.43.10">
    <property type="entry name" value="Uridine Diphospho-n-acetylenolpyruvylglucosamine Reductase, domain 2"/>
    <property type="match status" value="1"/>
</dbReference>
<dbReference type="InterPro" id="IPR014307">
    <property type="entry name" value="Xanthine_DH_ssu"/>
</dbReference>
<keyword evidence="9" id="KW-1185">Reference proteome</keyword>
<dbReference type="PIRSF" id="PIRSF036557">
    <property type="entry name" value="XdhA_RC"/>
    <property type="match status" value="1"/>
</dbReference>
<dbReference type="SUPFAM" id="SSF54292">
    <property type="entry name" value="2Fe-2S ferredoxin-like"/>
    <property type="match status" value="1"/>
</dbReference>
<gene>
    <name evidence="8" type="primary">xdhA</name>
    <name evidence="8" type="ORF">H0485_07995</name>
</gene>
<dbReference type="PROSITE" id="PS51085">
    <property type="entry name" value="2FE2S_FER_2"/>
    <property type="match status" value="1"/>
</dbReference>
<organism evidence="8 9">
    <name type="scientific">Pseudogemmobacter faecipullorum</name>
    <dbReference type="NCBI Taxonomy" id="2755041"/>
    <lineage>
        <taxon>Bacteria</taxon>
        <taxon>Pseudomonadati</taxon>
        <taxon>Pseudomonadota</taxon>
        <taxon>Alphaproteobacteria</taxon>
        <taxon>Rhodobacterales</taxon>
        <taxon>Paracoccaceae</taxon>
        <taxon>Pseudogemmobacter</taxon>
    </lineage>
</organism>
<dbReference type="PROSITE" id="PS51387">
    <property type="entry name" value="FAD_PCMH"/>
    <property type="match status" value="1"/>
</dbReference>
<evidence type="ECO:0000313" key="8">
    <source>
        <dbReference type="EMBL" id="MCB5409939.1"/>
    </source>
</evidence>
<dbReference type="InterPro" id="IPR036318">
    <property type="entry name" value="FAD-bd_PCMH-like_sf"/>
</dbReference>
<evidence type="ECO:0000256" key="4">
    <source>
        <dbReference type="ARBA" id="ARBA00023002"/>
    </source>
</evidence>
<sequence>MSGIAFTLNGAPVQLQQADPGRTLLEFLRETRGLNGTKEGCNEGDCGACTVLVSDETGHRALNACILLMPQLDGKSLTTIEGLKGPGGQLHPVQSEMIACHGSQCGFCTPGIVMSLATAHLNGDARDDQVLAGNLCRCTGYAPIIRAAEAARKEPPPAWLKPETALICPPISRGEAPAAPGGSAPPLRPSSKAELAEALLAHPQARLVAGATDIGLWVTKQLRDISPAIFLNGVSDMAGIEREGDQIRIGAMVTFEQLRAALRAEHPAFAALLDRFASLQIRNAATIGGNIANGSPIGDSPPALIAMGARLTLRRGAARREIALEAFFLDYGRQDRQPGEFVEFITLPARAPDLRCYKISKRFDQDISALCGCFNLRRAGGRITEARIAFGGMAGTPKRASACEAALSGAEWNEATIRRAMQAIADDYQPLSDMRASAGYRLQVAQNLLLRAFHDLNGDQTIASIREVQA</sequence>
<dbReference type="GO" id="GO:0004854">
    <property type="term" value="F:xanthine dehydrogenase activity"/>
    <property type="evidence" value="ECO:0007669"/>
    <property type="project" value="UniProtKB-EC"/>
</dbReference>
<dbReference type="InterPro" id="IPR001041">
    <property type="entry name" value="2Fe-2S_ferredoxin-type"/>
</dbReference>